<feature type="compositionally biased region" description="Polar residues" evidence="1">
    <location>
        <begin position="301"/>
        <end position="310"/>
    </location>
</feature>
<protein>
    <recommendedName>
        <fullName evidence="2">HAT C-terminal dimerisation domain-containing protein</fullName>
    </recommendedName>
</protein>
<evidence type="ECO:0000256" key="1">
    <source>
        <dbReference type="SAM" id="MobiDB-lite"/>
    </source>
</evidence>
<comment type="caution">
    <text evidence="3">The sequence shown here is derived from an EMBL/GenBank/DDBJ whole genome shotgun (WGS) entry which is preliminary data.</text>
</comment>
<dbReference type="InterPro" id="IPR012337">
    <property type="entry name" value="RNaseH-like_sf"/>
</dbReference>
<dbReference type="PANTHER" id="PTHR47611:SF1">
    <property type="entry name" value="CCHC-TYPE DOMAIN-CONTAINING PROTEIN"/>
    <property type="match status" value="1"/>
</dbReference>
<dbReference type="Pfam" id="PF05699">
    <property type="entry name" value="Dimer_Tnp_hAT"/>
    <property type="match status" value="1"/>
</dbReference>
<name>A0ABQ9HC23_9NEOP</name>
<reference evidence="3 4" key="1">
    <citation type="submission" date="2023-02" db="EMBL/GenBank/DDBJ databases">
        <title>LHISI_Scaffold_Assembly.</title>
        <authorList>
            <person name="Stuart O.P."/>
            <person name="Cleave R."/>
            <person name="Magrath M.J.L."/>
            <person name="Mikheyev A.S."/>
        </authorList>
    </citation>
    <scope>NUCLEOTIDE SEQUENCE [LARGE SCALE GENOMIC DNA]</scope>
    <source>
        <strain evidence="3">Daus_M_001</strain>
        <tissue evidence="3">Leg muscle</tissue>
    </source>
</reference>
<evidence type="ECO:0000313" key="3">
    <source>
        <dbReference type="EMBL" id="KAJ8881831.1"/>
    </source>
</evidence>
<accession>A0ABQ9HC23</accession>
<dbReference type="InterPro" id="IPR008906">
    <property type="entry name" value="HATC_C_dom"/>
</dbReference>
<proteinExistence type="predicted"/>
<organism evidence="3 4">
    <name type="scientific">Dryococelus australis</name>
    <dbReference type="NCBI Taxonomy" id="614101"/>
    <lineage>
        <taxon>Eukaryota</taxon>
        <taxon>Metazoa</taxon>
        <taxon>Ecdysozoa</taxon>
        <taxon>Arthropoda</taxon>
        <taxon>Hexapoda</taxon>
        <taxon>Insecta</taxon>
        <taxon>Pterygota</taxon>
        <taxon>Neoptera</taxon>
        <taxon>Polyneoptera</taxon>
        <taxon>Phasmatodea</taxon>
        <taxon>Verophasmatodea</taxon>
        <taxon>Anareolatae</taxon>
        <taxon>Phasmatidae</taxon>
        <taxon>Eurycanthinae</taxon>
        <taxon>Dryococelus</taxon>
    </lineage>
</organism>
<feature type="region of interest" description="Disordered" evidence="1">
    <location>
        <begin position="287"/>
        <end position="310"/>
    </location>
</feature>
<dbReference type="SUPFAM" id="SSF53098">
    <property type="entry name" value="Ribonuclease H-like"/>
    <property type="match status" value="1"/>
</dbReference>
<sequence length="310" mass="35308">MTKRLEKPTPSTGINLANWRDRTNSGWPNPFWLHFSQGTRHLLLRVVDLSTFHADSTIQRCNEPQHRENLNSLTLAHKATTLHLREIALVSRPCSDHVQNHEREYQCTPPANTSCDIPTDEEHDSKRLKGILSIYSNIINKTSIPPAYKCPEAEVEMYLAEPPIPTNSIPLQYWKTSAYTRLHKAAQKYLSSPAGSVASERLSSSAGLIFSKIRSSLNPEKLRQLATRTPEFSNKLHWRTYVSDLHCLWCKTPFWLKTGTPFCKRSETLPQQLQSPALQINLQPAHSRSPIANRNKKNPITVPNSSTRHH</sequence>
<keyword evidence="4" id="KW-1185">Reference proteome</keyword>
<gene>
    <name evidence="3" type="ORF">PR048_018317</name>
</gene>
<dbReference type="EMBL" id="JARBHB010000006">
    <property type="protein sequence ID" value="KAJ8881831.1"/>
    <property type="molecule type" value="Genomic_DNA"/>
</dbReference>
<feature type="domain" description="HAT C-terminal dimerisation" evidence="2">
    <location>
        <begin position="154"/>
        <end position="225"/>
    </location>
</feature>
<dbReference type="Proteomes" id="UP001159363">
    <property type="component" value="Chromosome 5"/>
</dbReference>
<evidence type="ECO:0000259" key="2">
    <source>
        <dbReference type="Pfam" id="PF05699"/>
    </source>
</evidence>
<evidence type="ECO:0000313" key="4">
    <source>
        <dbReference type="Proteomes" id="UP001159363"/>
    </source>
</evidence>
<dbReference type="PANTHER" id="PTHR47611">
    <property type="entry name" value="HAT DIMERISATION DOMAIN, C-TERMINAL"/>
    <property type="match status" value="1"/>
</dbReference>